<dbReference type="GO" id="GO:0004376">
    <property type="term" value="F:GPI mannosyltransferase activity"/>
    <property type="evidence" value="ECO:0007669"/>
    <property type="project" value="InterPro"/>
</dbReference>
<evidence type="ECO:0000256" key="2">
    <source>
        <dbReference type="ARBA" id="ARBA00004687"/>
    </source>
</evidence>
<evidence type="ECO:0000313" key="11">
    <source>
        <dbReference type="EMBL" id="GGT53399.1"/>
    </source>
</evidence>
<feature type="transmembrane region" description="Helical" evidence="10">
    <location>
        <begin position="244"/>
        <end position="265"/>
    </location>
</feature>
<evidence type="ECO:0000256" key="9">
    <source>
        <dbReference type="ARBA" id="ARBA00023136"/>
    </source>
</evidence>
<evidence type="ECO:0000256" key="1">
    <source>
        <dbReference type="ARBA" id="ARBA00004477"/>
    </source>
</evidence>
<feature type="transmembrane region" description="Helical" evidence="10">
    <location>
        <begin position="123"/>
        <end position="151"/>
    </location>
</feature>
<dbReference type="GO" id="GO:0000009">
    <property type="term" value="F:alpha-1,6-mannosyltransferase activity"/>
    <property type="evidence" value="ECO:0007669"/>
    <property type="project" value="InterPro"/>
</dbReference>
<protein>
    <submittedName>
        <fullName evidence="11">Membrane protein</fullName>
    </submittedName>
</protein>
<feature type="transmembrane region" description="Helical" evidence="10">
    <location>
        <begin position="202"/>
        <end position="232"/>
    </location>
</feature>
<dbReference type="PANTHER" id="PTHR12468">
    <property type="entry name" value="GPI MANNOSYLTRANSFERASE 2"/>
    <property type="match status" value="1"/>
</dbReference>
<comment type="subcellular location">
    <subcellularLocation>
        <location evidence="1">Endoplasmic reticulum membrane</location>
        <topology evidence="1">Multi-pass membrane protein</topology>
    </subcellularLocation>
</comment>
<sequence length="409" mass="43164">MPIVGLTDDAHNRRCPLSAETLDHAASAGARPVPRWRAALHRAAPALGLFAAARLTGMVALAAWAWHVGRSPRALLATSWDSLWYTRIAAHGYGRTLYWPDGMVQSDLAFFPLYPALVRATTALLPVAGGTAGLVLSWASAGAAAWGIYLIGERLHGRATATVLVLLWGLLPHSIVLSMAYTEPVMTAFAAWALYAVLTRRWLWAGALAALAGLSRPSGIAVAAAVLAATAYELWQGRGRGRPGLAAVWAGAALAPLGWTGYVLWVGMRTGDVLGGYFAVQEGWSSRFDLGIGALRVVRTVVTAPTHFGFGMAMLITGAGVLLFALMLLDRPPLPLLVYTAVLVLITVGGSGFFESKPRFLLPAFPLLLPLARALTKARPRAAIVVVAALAGLSFGYGVYALTLAPMAL</sequence>
<dbReference type="PANTHER" id="PTHR12468:SF2">
    <property type="entry name" value="GPI MANNOSYLTRANSFERASE 2"/>
    <property type="match status" value="1"/>
</dbReference>
<evidence type="ECO:0000256" key="6">
    <source>
        <dbReference type="ARBA" id="ARBA00022692"/>
    </source>
</evidence>
<evidence type="ECO:0000256" key="7">
    <source>
        <dbReference type="ARBA" id="ARBA00022824"/>
    </source>
</evidence>
<evidence type="ECO:0000256" key="8">
    <source>
        <dbReference type="ARBA" id="ARBA00022989"/>
    </source>
</evidence>
<feature type="transmembrane region" description="Helical" evidence="10">
    <location>
        <begin position="163"/>
        <end position="182"/>
    </location>
</feature>
<keyword evidence="9 10" id="KW-0472">Membrane</keyword>
<dbReference type="GO" id="GO:0016020">
    <property type="term" value="C:membrane"/>
    <property type="evidence" value="ECO:0007669"/>
    <property type="project" value="GOC"/>
</dbReference>
<keyword evidence="6 10" id="KW-0812">Transmembrane</keyword>
<keyword evidence="3" id="KW-0337">GPI-anchor biosynthesis</keyword>
<keyword evidence="12" id="KW-1185">Reference proteome</keyword>
<evidence type="ECO:0000256" key="3">
    <source>
        <dbReference type="ARBA" id="ARBA00022502"/>
    </source>
</evidence>
<comment type="pathway">
    <text evidence="2">Glycolipid biosynthesis; glycosylphosphatidylinositol-anchor biosynthesis.</text>
</comment>
<dbReference type="InterPro" id="IPR007315">
    <property type="entry name" value="PIG-V/Gpi18"/>
</dbReference>
<keyword evidence="7" id="KW-0256">Endoplasmic reticulum</keyword>
<comment type="caution">
    <text evidence="11">The sequence shown here is derived from an EMBL/GenBank/DDBJ whole genome shotgun (WGS) entry which is preliminary data.</text>
</comment>
<organism evidence="11 12">
    <name type="scientific">Streptomyces purpureus</name>
    <dbReference type="NCBI Taxonomy" id="1951"/>
    <lineage>
        <taxon>Bacteria</taxon>
        <taxon>Bacillati</taxon>
        <taxon>Actinomycetota</taxon>
        <taxon>Actinomycetes</taxon>
        <taxon>Kitasatosporales</taxon>
        <taxon>Streptomycetaceae</taxon>
        <taxon>Streptomyces</taxon>
    </lineage>
</organism>
<feature type="transmembrane region" description="Helical" evidence="10">
    <location>
        <begin position="44"/>
        <end position="66"/>
    </location>
</feature>
<reference evidence="11" key="2">
    <citation type="submission" date="2020-09" db="EMBL/GenBank/DDBJ databases">
        <authorList>
            <person name="Sun Q."/>
            <person name="Ohkuma M."/>
        </authorList>
    </citation>
    <scope>NUCLEOTIDE SEQUENCE</scope>
    <source>
        <strain evidence="11">JCM 3172</strain>
    </source>
</reference>
<dbReference type="EMBL" id="BMQQ01000026">
    <property type="protein sequence ID" value="GGT53399.1"/>
    <property type="molecule type" value="Genomic_DNA"/>
</dbReference>
<feature type="transmembrane region" description="Helical" evidence="10">
    <location>
        <begin position="383"/>
        <end position="403"/>
    </location>
</feature>
<dbReference type="AlphaFoldDB" id="A0A918HCM5"/>
<reference evidence="11" key="1">
    <citation type="journal article" date="2014" name="Int. J. Syst. Evol. Microbiol.">
        <title>Complete genome sequence of Corynebacterium casei LMG S-19264T (=DSM 44701T), isolated from a smear-ripened cheese.</title>
        <authorList>
            <consortium name="US DOE Joint Genome Institute (JGI-PGF)"/>
            <person name="Walter F."/>
            <person name="Albersmeier A."/>
            <person name="Kalinowski J."/>
            <person name="Ruckert C."/>
        </authorList>
    </citation>
    <scope>NUCLEOTIDE SEQUENCE</scope>
    <source>
        <strain evidence="11">JCM 3172</strain>
    </source>
</reference>
<gene>
    <name evidence="11" type="ORF">GCM10014713_54040</name>
</gene>
<dbReference type="GO" id="GO:0006506">
    <property type="term" value="P:GPI anchor biosynthetic process"/>
    <property type="evidence" value="ECO:0007669"/>
    <property type="project" value="UniProtKB-KW"/>
</dbReference>
<dbReference type="Proteomes" id="UP000619486">
    <property type="component" value="Unassembled WGS sequence"/>
</dbReference>
<evidence type="ECO:0000313" key="12">
    <source>
        <dbReference type="Proteomes" id="UP000619486"/>
    </source>
</evidence>
<proteinExistence type="predicted"/>
<feature type="transmembrane region" description="Helical" evidence="10">
    <location>
        <begin position="336"/>
        <end position="354"/>
    </location>
</feature>
<evidence type="ECO:0000256" key="10">
    <source>
        <dbReference type="SAM" id="Phobius"/>
    </source>
</evidence>
<feature type="transmembrane region" description="Helical" evidence="10">
    <location>
        <begin position="308"/>
        <end position="329"/>
    </location>
</feature>
<keyword evidence="4" id="KW-0328">Glycosyltransferase</keyword>
<name>A0A918HCM5_9ACTN</name>
<evidence type="ECO:0000256" key="5">
    <source>
        <dbReference type="ARBA" id="ARBA00022679"/>
    </source>
</evidence>
<evidence type="ECO:0000256" key="4">
    <source>
        <dbReference type="ARBA" id="ARBA00022676"/>
    </source>
</evidence>
<keyword evidence="8 10" id="KW-1133">Transmembrane helix</keyword>
<accession>A0A918HCM5</accession>
<keyword evidence="5" id="KW-0808">Transferase</keyword>